<organism evidence="3 4">
    <name type="scientific">Corynebacterium imitans</name>
    <dbReference type="NCBI Taxonomy" id="156978"/>
    <lineage>
        <taxon>Bacteria</taxon>
        <taxon>Bacillati</taxon>
        <taxon>Actinomycetota</taxon>
        <taxon>Actinomycetes</taxon>
        <taxon>Mycobacteriales</taxon>
        <taxon>Corynebacteriaceae</taxon>
        <taxon>Corynebacterium</taxon>
    </lineage>
</organism>
<dbReference type="AlphaFoldDB" id="A0A239ZN57"/>
<dbReference type="Pfam" id="PF11795">
    <property type="entry name" value="DUF3322"/>
    <property type="match status" value="1"/>
</dbReference>
<evidence type="ECO:0000259" key="2">
    <source>
        <dbReference type="Pfam" id="PF11795"/>
    </source>
</evidence>
<dbReference type="InterPro" id="IPR014544">
    <property type="entry name" value="UCP028408"/>
</dbReference>
<protein>
    <submittedName>
        <fullName evidence="3">Uncharacterized protein conserved in bacteria</fullName>
    </submittedName>
</protein>
<dbReference type="OrthoDB" id="322908at2"/>
<dbReference type="InterPro" id="IPR024537">
    <property type="entry name" value="DUF3322"/>
</dbReference>
<sequence>MRMPKDVAALAQRKVQRDLKTLLIGEPVAFSVPLHPPTGQAIHADPDTAKAFIRAWEGHDGVTFETRNFARWGLGTQRLPVRYEAASNAELISMAGYTSEFERLSRSLAILEGVGSRRAVVDALPLWRDLPPADIDHAQRVTQWFCTHPSSGVLPRAVAVEGVHGKWIEQHRRLLEHLVGIARGDDGDLGLGSVLPTIRLRFAPGSGPAGLDDISVPTNALGKALSGAREQVEQVLFLENQETFLSLTPQPGTCLVFGGGYRAHHSASLDVFDGKRLLYWGDLDLDGYRILDAVRSQRPNAESVLMGPDTVTSNLGIATPDRDFTPTTLTRLAPEENEALDILITHGHLRIEQERINIEDALKVLRQFGVV</sequence>
<evidence type="ECO:0000259" key="1">
    <source>
        <dbReference type="Pfam" id="PF09983"/>
    </source>
</evidence>
<feature type="domain" description="DUF3322" evidence="2">
    <location>
        <begin position="4"/>
        <end position="179"/>
    </location>
</feature>
<evidence type="ECO:0000313" key="4">
    <source>
        <dbReference type="Proteomes" id="UP000215374"/>
    </source>
</evidence>
<gene>
    <name evidence="3" type="ORF">SAMEA4535761_01332</name>
</gene>
<evidence type="ECO:0000313" key="3">
    <source>
        <dbReference type="EMBL" id="SNV72278.1"/>
    </source>
</evidence>
<name>A0A239ZN57_9CORY</name>
<accession>A0A239ZN57</accession>
<dbReference type="RefSeq" id="WP_051904850.1">
    <property type="nucleotide sequence ID" value="NZ_CP009211.1"/>
</dbReference>
<dbReference type="PIRSF" id="PIRSF028408">
    <property type="entry name" value="UCP028408"/>
    <property type="match status" value="1"/>
</dbReference>
<dbReference type="Pfam" id="PF09983">
    <property type="entry name" value="JetD_C"/>
    <property type="match status" value="1"/>
</dbReference>
<dbReference type="InterPro" id="IPR024534">
    <property type="entry name" value="JetD_C"/>
</dbReference>
<dbReference type="EMBL" id="LT906467">
    <property type="protein sequence ID" value="SNV72278.1"/>
    <property type="molecule type" value="Genomic_DNA"/>
</dbReference>
<proteinExistence type="predicted"/>
<dbReference type="Proteomes" id="UP000215374">
    <property type="component" value="Chromosome 1"/>
</dbReference>
<reference evidence="3 4" key="1">
    <citation type="submission" date="2017-06" db="EMBL/GenBank/DDBJ databases">
        <authorList>
            <consortium name="Pathogen Informatics"/>
        </authorList>
    </citation>
    <scope>NUCLEOTIDE SEQUENCE [LARGE SCALE GENOMIC DNA]</scope>
    <source>
        <strain evidence="3 4">NCTC13015</strain>
    </source>
</reference>
<feature type="domain" description="Wadjet protein JetD C-terminal" evidence="1">
    <location>
        <begin position="197"/>
        <end position="363"/>
    </location>
</feature>